<dbReference type="OMA" id="HISECLI"/>
<name>X6M9K3_RETFI</name>
<dbReference type="AlphaFoldDB" id="X6M9K3"/>
<evidence type="ECO:0000313" key="3">
    <source>
        <dbReference type="Proteomes" id="UP000023152"/>
    </source>
</evidence>
<proteinExistence type="predicted"/>
<keyword evidence="3" id="KW-1185">Reference proteome</keyword>
<accession>X6M9K3</accession>
<dbReference type="GO" id="GO:0004439">
    <property type="term" value="F:phosphatidylinositol-4,5-bisphosphate 5-phosphatase activity"/>
    <property type="evidence" value="ECO:0007669"/>
    <property type="project" value="TreeGrafter"/>
</dbReference>
<organism evidence="2 3">
    <name type="scientific">Reticulomyxa filosa</name>
    <dbReference type="NCBI Taxonomy" id="46433"/>
    <lineage>
        <taxon>Eukaryota</taxon>
        <taxon>Sar</taxon>
        <taxon>Rhizaria</taxon>
        <taxon>Retaria</taxon>
        <taxon>Foraminifera</taxon>
        <taxon>Monothalamids</taxon>
        <taxon>Reticulomyxidae</taxon>
        <taxon>Reticulomyxa</taxon>
    </lineage>
</organism>
<protein>
    <submittedName>
        <fullName evidence="2">RhoGAP domain-containing protein</fullName>
    </submittedName>
</protein>
<dbReference type="OrthoDB" id="7862313at2759"/>
<dbReference type="SUPFAM" id="SSF56219">
    <property type="entry name" value="DNase I-like"/>
    <property type="match status" value="1"/>
</dbReference>
<gene>
    <name evidence="2" type="ORF">RFI_27220</name>
</gene>
<dbReference type="SMART" id="SM00128">
    <property type="entry name" value="IPPc"/>
    <property type="match status" value="1"/>
</dbReference>
<dbReference type="InterPro" id="IPR000300">
    <property type="entry name" value="IPPc"/>
</dbReference>
<dbReference type="InterPro" id="IPR036691">
    <property type="entry name" value="Endo/exonu/phosph_ase_sf"/>
</dbReference>
<evidence type="ECO:0000259" key="1">
    <source>
        <dbReference type="SMART" id="SM00128"/>
    </source>
</evidence>
<evidence type="ECO:0000313" key="2">
    <source>
        <dbReference type="EMBL" id="ETO10157.1"/>
    </source>
</evidence>
<feature type="domain" description="Inositol polyphosphate-related phosphatase" evidence="1">
    <location>
        <begin position="25"/>
        <end position="234"/>
    </location>
</feature>
<dbReference type="Pfam" id="PF22669">
    <property type="entry name" value="Exo_endo_phos2"/>
    <property type="match status" value="1"/>
</dbReference>
<dbReference type="PANTHER" id="PTHR11200">
    <property type="entry name" value="INOSITOL 5-PHOSPHATASE"/>
    <property type="match status" value="1"/>
</dbReference>
<dbReference type="EMBL" id="ASPP01023618">
    <property type="protein sequence ID" value="ETO10157.1"/>
    <property type="molecule type" value="Genomic_DNA"/>
</dbReference>
<dbReference type="InterPro" id="IPR046985">
    <property type="entry name" value="IP5"/>
</dbReference>
<sequence length="236" mass="26590">MDWDVANEYFEWEVLKEWKQYTEKKKVNIFCSTYNVGAKLPLTERSGTGLQQLLSDQEMLEAYGGAPDIYVLAFQEIVDLSSASSYLLEGEAKLEWEQQVSEALGSGYDQLCSKSLVGLLLLAYAKKEMKEHISECLISTCAVGLFGTVGNKGGIGIHLKVYDSNLCFISSHLAAQQNNVQGRNQDFWKILENLKFIKTEESVSKLEMEIDESKKMAKENGLKKKRQVMPPATMFC</sequence>
<dbReference type="Proteomes" id="UP000023152">
    <property type="component" value="Unassembled WGS sequence"/>
</dbReference>
<dbReference type="PANTHER" id="PTHR11200:SF300">
    <property type="entry name" value="TYPE II INOSITOL 1,4,5-TRISPHOSPHATE 5-PHOSPHATASE"/>
    <property type="match status" value="1"/>
</dbReference>
<dbReference type="Gene3D" id="3.60.10.10">
    <property type="entry name" value="Endonuclease/exonuclease/phosphatase"/>
    <property type="match status" value="1"/>
</dbReference>
<reference evidence="2 3" key="1">
    <citation type="journal article" date="2013" name="Curr. Biol.">
        <title>The Genome of the Foraminiferan Reticulomyxa filosa.</title>
        <authorList>
            <person name="Glockner G."/>
            <person name="Hulsmann N."/>
            <person name="Schleicher M."/>
            <person name="Noegel A.A."/>
            <person name="Eichinger L."/>
            <person name="Gallinger C."/>
            <person name="Pawlowski J."/>
            <person name="Sierra R."/>
            <person name="Euteneuer U."/>
            <person name="Pillet L."/>
            <person name="Moustafa A."/>
            <person name="Platzer M."/>
            <person name="Groth M."/>
            <person name="Szafranski K."/>
            <person name="Schliwa M."/>
        </authorList>
    </citation>
    <scope>NUCLEOTIDE SEQUENCE [LARGE SCALE GENOMIC DNA]</scope>
</reference>
<dbReference type="GO" id="GO:0046856">
    <property type="term" value="P:phosphatidylinositol dephosphorylation"/>
    <property type="evidence" value="ECO:0007669"/>
    <property type="project" value="InterPro"/>
</dbReference>
<comment type="caution">
    <text evidence="2">The sequence shown here is derived from an EMBL/GenBank/DDBJ whole genome shotgun (WGS) entry which is preliminary data.</text>
</comment>